<evidence type="ECO:0000256" key="1">
    <source>
        <dbReference type="ARBA" id="ARBA00000353"/>
    </source>
</evidence>
<gene>
    <name evidence="16" type="primary">Fah</name>
</gene>
<dbReference type="PANTHER" id="PTHR43069">
    <property type="entry name" value="FUMARYLACETOACETASE"/>
    <property type="match status" value="1"/>
</dbReference>
<dbReference type="InterPro" id="IPR011234">
    <property type="entry name" value="Fumarylacetoacetase-like_C"/>
</dbReference>
<comment type="cofactor">
    <cofactor evidence="12">
        <name>Mg(2+)</name>
        <dbReference type="ChEBI" id="CHEBI:18420"/>
    </cofactor>
    <cofactor evidence="12">
        <name>Ca(2+)</name>
        <dbReference type="ChEBI" id="CHEBI:29108"/>
    </cofactor>
</comment>
<dbReference type="InterPro" id="IPR015377">
    <property type="entry name" value="Fumarylacetoacetase_N"/>
</dbReference>
<name>A0ABM1UDS9_MICOH</name>
<dbReference type="EC" id="3.7.1.2" evidence="4 12"/>
<organism evidence="15 16">
    <name type="scientific">Microtus ochrogaster</name>
    <name type="common">Prairie vole</name>
    <dbReference type="NCBI Taxonomy" id="79684"/>
    <lineage>
        <taxon>Eukaryota</taxon>
        <taxon>Metazoa</taxon>
        <taxon>Chordata</taxon>
        <taxon>Craniata</taxon>
        <taxon>Vertebrata</taxon>
        <taxon>Euteleostomi</taxon>
        <taxon>Mammalia</taxon>
        <taxon>Eutheria</taxon>
        <taxon>Euarchontoglires</taxon>
        <taxon>Glires</taxon>
        <taxon>Rodentia</taxon>
        <taxon>Myomorpha</taxon>
        <taxon>Muroidea</taxon>
        <taxon>Cricetidae</taxon>
        <taxon>Arvicolinae</taxon>
        <taxon>Microtus</taxon>
    </lineage>
</organism>
<dbReference type="InterPro" id="IPR036462">
    <property type="entry name" value="Fumarylacetoacetase_N_sf"/>
</dbReference>
<evidence type="ECO:0000256" key="11">
    <source>
        <dbReference type="ARBA" id="ARBA00023232"/>
    </source>
</evidence>
<dbReference type="GeneID" id="101986677"/>
<evidence type="ECO:0000313" key="15">
    <source>
        <dbReference type="Proteomes" id="UP000694915"/>
    </source>
</evidence>
<evidence type="ECO:0000256" key="8">
    <source>
        <dbReference type="ARBA" id="ARBA00022837"/>
    </source>
</evidence>
<dbReference type="Proteomes" id="UP000694915">
    <property type="component" value="Chromosome 22"/>
</dbReference>
<evidence type="ECO:0000256" key="7">
    <source>
        <dbReference type="ARBA" id="ARBA00022801"/>
    </source>
</evidence>
<keyword evidence="15" id="KW-1185">Reference proteome</keyword>
<keyword evidence="9 12" id="KW-0460">Magnesium</keyword>
<dbReference type="RefSeq" id="XP_026640141.1">
    <property type="nucleotide sequence ID" value="XM_026784340.1"/>
</dbReference>
<feature type="domain" description="Fumarylacetoacetase-like C-terminal" evidence="13">
    <location>
        <begin position="125"/>
        <end position="269"/>
    </location>
</feature>
<evidence type="ECO:0000256" key="10">
    <source>
        <dbReference type="ARBA" id="ARBA00022878"/>
    </source>
</evidence>
<comment type="similarity">
    <text evidence="3 12">Belongs to the FAH family.</text>
</comment>
<evidence type="ECO:0000259" key="13">
    <source>
        <dbReference type="Pfam" id="PF01557"/>
    </source>
</evidence>
<evidence type="ECO:0000256" key="2">
    <source>
        <dbReference type="ARBA" id="ARBA00004782"/>
    </source>
</evidence>
<evidence type="ECO:0000256" key="5">
    <source>
        <dbReference type="ARBA" id="ARBA00014741"/>
    </source>
</evidence>
<dbReference type="Pfam" id="PF09298">
    <property type="entry name" value="FAA_hydrolase_N"/>
    <property type="match status" value="1"/>
</dbReference>
<proteinExistence type="inferred from homology"/>
<feature type="domain" description="Fumarylacetoacetase N-terminal" evidence="14">
    <location>
        <begin position="15"/>
        <end position="118"/>
    </location>
</feature>
<evidence type="ECO:0000256" key="6">
    <source>
        <dbReference type="ARBA" id="ARBA00022723"/>
    </source>
</evidence>
<keyword evidence="6 12" id="KW-0479">Metal-binding</keyword>
<dbReference type="PANTHER" id="PTHR43069:SF2">
    <property type="entry name" value="FUMARYLACETOACETASE"/>
    <property type="match status" value="1"/>
</dbReference>
<evidence type="ECO:0000256" key="9">
    <source>
        <dbReference type="ARBA" id="ARBA00022842"/>
    </source>
</evidence>
<dbReference type="InterPro" id="IPR005959">
    <property type="entry name" value="Fumarylacetoacetase"/>
</dbReference>
<evidence type="ECO:0000313" key="16">
    <source>
        <dbReference type="RefSeq" id="XP_026640141.1"/>
    </source>
</evidence>
<evidence type="ECO:0000256" key="3">
    <source>
        <dbReference type="ARBA" id="ARBA00010211"/>
    </source>
</evidence>
<dbReference type="Gene3D" id="3.90.850.10">
    <property type="entry name" value="Fumarylacetoacetase-like, C-terminal domain"/>
    <property type="match status" value="1"/>
</dbReference>
<keyword evidence="11 12" id="KW-0585">Phenylalanine catabolism</keyword>
<evidence type="ECO:0000256" key="4">
    <source>
        <dbReference type="ARBA" id="ARBA00012094"/>
    </source>
</evidence>
<dbReference type="Pfam" id="PF01557">
    <property type="entry name" value="FAA_hydrolase"/>
    <property type="match status" value="1"/>
</dbReference>
<protein>
    <recommendedName>
        <fullName evidence="5 12">Fumarylacetoacetase</fullName>
        <ecNumber evidence="4 12">3.7.1.2</ecNumber>
    </recommendedName>
    <alternativeName>
        <fullName evidence="12">Fumarylacetoacetate hydrolase</fullName>
    </alternativeName>
</protein>
<evidence type="ECO:0000259" key="14">
    <source>
        <dbReference type="Pfam" id="PF09298"/>
    </source>
</evidence>
<keyword evidence="10 12" id="KW-0828">Tyrosine catabolism</keyword>
<dbReference type="SUPFAM" id="SSF63433">
    <property type="entry name" value="Fumarylacetoacetate hydrolase, FAH, N-terminal domain"/>
    <property type="match status" value="1"/>
</dbReference>
<keyword evidence="8 12" id="KW-0106">Calcium</keyword>
<comment type="catalytic activity">
    <reaction evidence="1 12">
        <text>4-fumarylacetoacetate + H2O = acetoacetate + fumarate + H(+)</text>
        <dbReference type="Rhea" id="RHEA:10244"/>
        <dbReference type="ChEBI" id="CHEBI:13705"/>
        <dbReference type="ChEBI" id="CHEBI:15377"/>
        <dbReference type="ChEBI" id="CHEBI:15378"/>
        <dbReference type="ChEBI" id="CHEBI:18034"/>
        <dbReference type="ChEBI" id="CHEBI:29806"/>
        <dbReference type="EC" id="3.7.1.2"/>
    </reaction>
</comment>
<keyword evidence="7 12" id="KW-0378">Hydrolase</keyword>
<dbReference type="InterPro" id="IPR036663">
    <property type="entry name" value="Fumarylacetoacetase_C_sf"/>
</dbReference>
<dbReference type="Gene3D" id="2.30.30.230">
    <property type="entry name" value="Fumarylacetoacetase, N-terminal domain"/>
    <property type="match status" value="1"/>
</dbReference>
<comment type="pathway">
    <text evidence="2 12">Amino-acid degradation; L-phenylalanine degradation; acetoacetate and fumarate from L-phenylalanine: step 6/6.</text>
</comment>
<accession>A0ABM1UDS9</accession>
<reference evidence="16" key="1">
    <citation type="submission" date="2025-08" db="UniProtKB">
        <authorList>
            <consortium name="RefSeq"/>
        </authorList>
    </citation>
    <scope>IDENTIFICATION</scope>
</reference>
<dbReference type="SUPFAM" id="SSF56529">
    <property type="entry name" value="FAH"/>
    <property type="match status" value="1"/>
</dbReference>
<dbReference type="NCBIfam" id="TIGR01266">
    <property type="entry name" value="fum_ac_acetase"/>
    <property type="match status" value="1"/>
</dbReference>
<sequence>MSFIPVAEDSDFPIQNLPYGVFSTQSHPKPRIGVAIGDQILDLSVIKHLFTGPVLSKHQHVFDETTLNSFMGLGQAAWKEARASLQDLLSASQARLRDDNKLRQRAFVSQAAATMHLPATIGDYTDFYSSRQHATNVGIMFRGKENALMPNWLHLPVGYHGRASSIVVSGTPIRRPMGQMRPDNSKPPVYGACKLLDIELEMAFFVGPGNRYGEPIPISKAHEHIFGMVLMNDWSARDIQQWEYVPLGPFLGKSFGTTISPWVVPMDALMPFVVSNPEQDLLGPCLQWLTSSLIVLPPDPASQICLDPSCLCPCQVYTFIYSCHYFRPFPTNHNVCWFASLFVCLLLLKSSFEFNPSCTGKELYSHLASQVTLTVRNTQLFKSPSVILCPTK</sequence>
<evidence type="ECO:0000256" key="12">
    <source>
        <dbReference type="RuleBase" id="RU366008"/>
    </source>
</evidence>